<dbReference type="EMBL" id="JAWJWF010000004">
    <property type="protein sequence ID" value="KAK6633969.1"/>
    <property type="molecule type" value="Genomic_DNA"/>
</dbReference>
<proteinExistence type="predicted"/>
<sequence>MSLAPALAQIGSTFFGASFPSGFVSPFSDFSASIAQLPGQGGSRPMQPSNPNGNGPILFPPSPESRDTSGVVIGASGYGFVPPGGKGPVQGRGMPPQLPPQAFTASFGSSPFSQSFFHL</sequence>
<gene>
    <name evidence="3" type="ORF">RUM43_001572</name>
    <name evidence="2" type="ORF">RUM44_004576</name>
</gene>
<dbReference type="Proteomes" id="UP001372834">
    <property type="component" value="Unassembled WGS sequence"/>
</dbReference>
<organism evidence="3 5">
    <name type="scientific">Polyplax serrata</name>
    <name type="common">Common mouse louse</name>
    <dbReference type="NCBI Taxonomy" id="468196"/>
    <lineage>
        <taxon>Eukaryota</taxon>
        <taxon>Metazoa</taxon>
        <taxon>Ecdysozoa</taxon>
        <taxon>Arthropoda</taxon>
        <taxon>Hexapoda</taxon>
        <taxon>Insecta</taxon>
        <taxon>Pterygota</taxon>
        <taxon>Neoptera</taxon>
        <taxon>Paraneoptera</taxon>
        <taxon>Psocodea</taxon>
        <taxon>Troctomorpha</taxon>
        <taxon>Phthiraptera</taxon>
        <taxon>Anoplura</taxon>
        <taxon>Polyplacidae</taxon>
        <taxon>Polyplax</taxon>
    </lineage>
</organism>
<evidence type="ECO:0000313" key="5">
    <source>
        <dbReference type="Proteomes" id="UP001372834"/>
    </source>
</evidence>
<protein>
    <submittedName>
        <fullName evidence="3">Uncharacterized protein</fullName>
    </submittedName>
</protein>
<evidence type="ECO:0000313" key="2">
    <source>
        <dbReference type="EMBL" id="KAK6633969.1"/>
    </source>
</evidence>
<name>A0AAN8XSD0_POLSC</name>
<evidence type="ECO:0000313" key="4">
    <source>
        <dbReference type="Proteomes" id="UP001359485"/>
    </source>
</evidence>
<accession>A0AAN8XSD0</accession>
<dbReference type="EMBL" id="JAWJWE010000001">
    <property type="protein sequence ID" value="KAK6645296.1"/>
    <property type="molecule type" value="Genomic_DNA"/>
</dbReference>
<comment type="caution">
    <text evidence="3">The sequence shown here is derived from an EMBL/GenBank/DDBJ whole genome shotgun (WGS) entry which is preliminary data.</text>
</comment>
<feature type="region of interest" description="Disordered" evidence="1">
    <location>
        <begin position="37"/>
        <end position="110"/>
    </location>
</feature>
<evidence type="ECO:0000313" key="3">
    <source>
        <dbReference type="EMBL" id="KAK6645296.1"/>
    </source>
</evidence>
<dbReference type="Proteomes" id="UP001359485">
    <property type="component" value="Unassembled WGS sequence"/>
</dbReference>
<reference evidence="3 5" key="1">
    <citation type="submission" date="2023-10" db="EMBL/GenBank/DDBJ databases">
        <title>Genomes of two closely related lineages of the louse Polyplax serrata with different host specificities.</title>
        <authorList>
            <person name="Martinu J."/>
            <person name="Tarabai H."/>
            <person name="Stefka J."/>
            <person name="Hypsa V."/>
        </authorList>
    </citation>
    <scope>NUCLEOTIDE SEQUENCE [LARGE SCALE GENOMIC DNA]</scope>
    <source>
        <strain evidence="2">98ZLc_SE</strain>
        <strain evidence="3">HR10_N</strain>
    </source>
</reference>
<evidence type="ECO:0000256" key="1">
    <source>
        <dbReference type="SAM" id="MobiDB-lite"/>
    </source>
</evidence>
<keyword evidence="4" id="KW-1185">Reference proteome</keyword>
<dbReference type="AlphaFoldDB" id="A0AAN8XSD0"/>